<dbReference type="PANTHER" id="PTHR10794:SF63">
    <property type="entry name" value="ALPHA_BETA HYDROLASE 1, ISOFORM A"/>
    <property type="match status" value="1"/>
</dbReference>
<evidence type="ECO:0000256" key="2">
    <source>
        <dbReference type="SAM" id="MobiDB-lite"/>
    </source>
</evidence>
<dbReference type="OrthoDB" id="5954035at2759"/>
<dbReference type="SUPFAM" id="SSF53474">
    <property type="entry name" value="alpha/beta-Hydrolases"/>
    <property type="match status" value="1"/>
</dbReference>
<gene>
    <name evidence="4" type="ORF">BD626DRAFT_492255</name>
</gene>
<sequence length="505" mass="55721">MTVSVNIHGESSNHESKHKARDVPSTSIHYPATPAVVPVRRRLKRAARHEHALEGDSRTSESGSPSTLGGEHDITSDEFETTTDEHEMMDLRTLVKQRCPSLYKHFRPAWWLPNGHLQTVYAVLGDFSKVHRLQYRREFVRMKDGGTVGMDWAPADQLSVAVEAPIIVVKHGITGGSHEPYVRCILDTATRSISQGGLGYRAVVCNFRGCAGVPITSPRLYSSGATDDLRQELAYIRSLYPNAPLIGLGFSLGANVLTRYVAEEGEESRLVAGCAVACPWDLLEDCNGLLSTFLGTQVYSKGMARSLRRIVKRNKAAFASGAEQAAAVEAALKLKDPTLKVFDDHFTRFFGGASPMFPFDSAHAYYTGTSSHQAVRDIRVPFLALNAMDDPVVRKLPTLDGSDMVVLGVTRQGGHLAWFEAGKRPGETRRWMRQPVLEWLKVCGDDFVHQAMKRKEREVVVVDGWVTEKGSADGGCKALPGSRIIDAHVDLSRREMLKNLELEGL</sequence>
<dbReference type="InterPro" id="IPR029058">
    <property type="entry name" value="AB_hydrolase_fold"/>
</dbReference>
<evidence type="ECO:0000313" key="4">
    <source>
        <dbReference type="EMBL" id="TRM64572.1"/>
    </source>
</evidence>
<dbReference type="Pfam" id="PF00561">
    <property type="entry name" value="Abhydrolase_1"/>
    <property type="match status" value="1"/>
</dbReference>
<dbReference type="InterPro" id="IPR000073">
    <property type="entry name" value="AB_hydrolase_1"/>
</dbReference>
<dbReference type="PANTHER" id="PTHR10794">
    <property type="entry name" value="ABHYDROLASE DOMAIN-CONTAINING PROTEIN"/>
    <property type="match status" value="1"/>
</dbReference>
<dbReference type="AlphaFoldDB" id="A0A550CIE1"/>
<dbReference type="InterPro" id="IPR050960">
    <property type="entry name" value="AB_hydrolase_4_sf"/>
</dbReference>
<dbReference type="STRING" id="97359.A0A550CIE1"/>
<feature type="domain" description="AB hydrolase-1" evidence="3">
    <location>
        <begin position="165"/>
        <end position="394"/>
    </location>
</feature>
<evidence type="ECO:0000256" key="1">
    <source>
        <dbReference type="ARBA" id="ARBA00010884"/>
    </source>
</evidence>
<reference evidence="4 5" key="1">
    <citation type="journal article" date="2019" name="New Phytol.">
        <title>Comparative genomics reveals unique wood-decay strategies and fruiting body development in the Schizophyllaceae.</title>
        <authorList>
            <person name="Almasi E."/>
            <person name="Sahu N."/>
            <person name="Krizsan K."/>
            <person name="Balint B."/>
            <person name="Kovacs G.M."/>
            <person name="Kiss B."/>
            <person name="Cseklye J."/>
            <person name="Drula E."/>
            <person name="Henrissat B."/>
            <person name="Nagy I."/>
            <person name="Chovatia M."/>
            <person name="Adam C."/>
            <person name="LaButti K."/>
            <person name="Lipzen A."/>
            <person name="Riley R."/>
            <person name="Grigoriev I.V."/>
            <person name="Nagy L.G."/>
        </authorList>
    </citation>
    <scope>NUCLEOTIDE SEQUENCE [LARGE SCALE GENOMIC DNA]</scope>
    <source>
        <strain evidence="4 5">NL-1724</strain>
    </source>
</reference>
<proteinExistence type="inferred from homology"/>
<dbReference type="GO" id="GO:0047372">
    <property type="term" value="F:monoacylglycerol lipase activity"/>
    <property type="evidence" value="ECO:0007669"/>
    <property type="project" value="TreeGrafter"/>
</dbReference>
<evidence type="ECO:0000259" key="3">
    <source>
        <dbReference type="Pfam" id="PF00561"/>
    </source>
</evidence>
<name>A0A550CIE1_9AGAR</name>
<keyword evidence="4" id="KW-0378">Hydrolase</keyword>
<dbReference type="Gene3D" id="3.40.50.1820">
    <property type="entry name" value="alpha/beta hydrolase"/>
    <property type="match status" value="1"/>
</dbReference>
<dbReference type="GO" id="GO:0051793">
    <property type="term" value="P:medium-chain fatty acid catabolic process"/>
    <property type="evidence" value="ECO:0007669"/>
    <property type="project" value="TreeGrafter"/>
</dbReference>
<feature type="region of interest" description="Disordered" evidence="2">
    <location>
        <begin position="46"/>
        <end position="76"/>
    </location>
</feature>
<feature type="region of interest" description="Disordered" evidence="2">
    <location>
        <begin position="1"/>
        <end position="29"/>
    </location>
</feature>
<comment type="similarity">
    <text evidence="1">Belongs to the AB hydrolase superfamily. AB hydrolase 4 family.</text>
</comment>
<comment type="caution">
    <text evidence="4">The sequence shown here is derived from an EMBL/GenBank/DDBJ whole genome shotgun (WGS) entry which is preliminary data.</text>
</comment>
<dbReference type="GO" id="GO:0008126">
    <property type="term" value="F:acetylesterase activity"/>
    <property type="evidence" value="ECO:0007669"/>
    <property type="project" value="TreeGrafter"/>
</dbReference>
<evidence type="ECO:0000313" key="5">
    <source>
        <dbReference type="Proteomes" id="UP000320762"/>
    </source>
</evidence>
<protein>
    <submittedName>
        <fullName evidence="4">Alpha/Beta hydrolase protein</fullName>
    </submittedName>
</protein>
<keyword evidence="5" id="KW-1185">Reference proteome</keyword>
<dbReference type="Proteomes" id="UP000320762">
    <property type="component" value="Unassembled WGS sequence"/>
</dbReference>
<dbReference type="EMBL" id="VDMD01000007">
    <property type="protein sequence ID" value="TRM64572.1"/>
    <property type="molecule type" value="Genomic_DNA"/>
</dbReference>
<feature type="compositionally biased region" description="Basic and acidic residues" evidence="2">
    <location>
        <begin position="49"/>
        <end position="59"/>
    </location>
</feature>
<accession>A0A550CIE1</accession>
<dbReference type="GO" id="GO:0051792">
    <property type="term" value="P:medium-chain fatty acid biosynthetic process"/>
    <property type="evidence" value="ECO:0007669"/>
    <property type="project" value="TreeGrafter"/>
</dbReference>
<organism evidence="4 5">
    <name type="scientific">Schizophyllum amplum</name>
    <dbReference type="NCBI Taxonomy" id="97359"/>
    <lineage>
        <taxon>Eukaryota</taxon>
        <taxon>Fungi</taxon>
        <taxon>Dikarya</taxon>
        <taxon>Basidiomycota</taxon>
        <taxon>Agaricomycotina</taxon>
        <taxon>Agaricomycetes</taxon>
        <taxon>Agaricomycetidae</taxon>
        <taxon>Agaricales</taxon>
        <taxon>Schizophyllaceae</taxon>
        <taxon>Schizophyllum</taxon>
    </lineage>
</organism>